<evidence type="ECO:0000256" key="2">
    <source>
        <dbReference type="SAM" id="Coils"/>
    </source>
</evidence>
<organism evidence="4 5">
    <name type="scientific">Corynebacterium camporealensis</name>
    <dbReference type="NCBI Taxonomy" id="161896"/>
    <lineage>
        <taxon>Bacteria</taxon>
        <taxon>Bacillati</taxon>
        <taxon>Actinomycetota</taxon>
        <taxon>Actinomycetes</taxon>
        <taxon>Mycobacteriales</taxon>
        <taxon>Corynebacteriaceae</taxon>
        <taxon>Corynebacterium</taxon>
    </lineage>
</organism>
<feature type="coiled-coil region" evidence="2">
    <location>
        <begin position="27"/>
        <end position="75"/>
    </location>
</feature>
<accession>A0A0F6TBS9</accession>
<keyword evidence="5" id="KW-1185">Reference proteome</keyword>
<feature type="compositionally biased region" description="Basic and acidic residues" evidence="3">
    <location>
        <begin position="258"/>
        <end position="268"/>
    </location>
</feature>
<feature type="region of interest" description="Disordered" evidence="3">
    <location>
        <begin position="126"/>
        <end position="181"/>
    </location>
</feature>
<dbReference type="PATRIC" id="fig|161896.4.peg.2184"/>
<name>A0A0F6TBS9_9CORY</name>
<sequence>MANPFSKGWKYMMSSFDQKIDENADPKVQIKQAVDAAKKQHQQITEQAAEIIGNKKQLQIRLDRLVKSQEDYQNQTRRALELAEQSDDPQKASEYNQAAEVVASQLVAVEQELEDTKQQYAAAEQAAEQAQAQQKESEARLKEQLAQVSQLEAQADQAAMQEQNAKAMDSMNELKPDDSVPTLDSVRAKIEQRYTTSLGQQEIHQASGGDRIQEISAAGNDMKATARLDAIRSEMQQSKQLESGADSIENDAVQDALNEVKNDTNDEK</sequence>
<gene>
    <name evidence="4" type="ORF">UL81_11200</name>
</gene>
<feature type="compositionally biased region" description="Low complexity" evidence="3">
    <location>
        <begin position="150"/>
        <end position="165"/>
    </location>
</feature>
<proteinExistence type="inferred from homology"/>
<dbReference type="InterPro" id="IPR007157">
    <property type="entry name" value="PspA_VIPP1"/>
</dbReference>
<dbReference type="HOGENOM" id="CLU_048860_0_0_11"/>
<protein>
    <submittedName>
        <fullName evidence="4">Phage shock protein A (PspA) family protein</fullName>
    </submittedName>
</protein>
<dbReference type="OrthoDB" id="3542619at2"/>
<dbReference type="AlphaFoldDB" id="A0A0F6TBS9"/>
<dbReference type="EMBL" id="CP011311">
    <property type="protein sequence ID" value="AKE40169.1"/>
    <property type="molecule type" value="Genomic_DNA"/>
</dbReference>
<evidence type="ECO:0000256" key="1">
    <source>
        <dbReference type="ARBA" id="ARBA00043985"/>
    </source>
</evidence>
<feature type="region of interest" description="Disordered" evidence="3">
    <location>
        <begin position="231"/>
        <end position="268"/>
    </location>
</feature>
<evidence type="ECO:0000256" key="3">
    <source>
        <dbReference type="SAM" id="MobiDB-lite"/>
    </source>
</evidence>
<keyword evidence="2" id="KW-0175">Coiled coil</keyword>
<dbReference type="Proteomes" id="UP000033566">
    <property type="component" value="Chromosome"/>
</dbReference>
<dbReference type="STRING" id="161896.UL81_11200"/>
<evidence type="ECO:0000313" key="5">
    <source>
        <dbReference type="Proteomes" id="UP000033566"/>
    </source>
</evidence>
<dbReference type="KEGG" id="ccj:UL81_11200"/>
<dbReference type="Pfam" id="PF04012">
    <property type="entry name" value="PspA_IM30"/>
    <property type="match status" value="1"/>
</dbReference>
<dbReference type="RefSeq" id="WP_046453601.1">
    <property type="nucleotide sequence ID" value="NZ_CP011311.1"/>
</dbReference>
<evidence type="ECO:0000313" key="4">
    <source>
        <dbReference type="EMBL" id="AKE40169.1"/>
    </source>
</evidence>
<comment type="similarity">
    <text evidence="1">Belongs to the PspA/Vipp/IM30 family.</text>
</comment>
<reference evidence="4 5" key="1">
    <citation type="journal article" date="2015" name="Genome Announc.">
        <title>Complete Genome Sequence of Corynebacterium camporealensis DSM 44610, Isolated from the Milk of a Manchega Sheep with Subclinical Mastitis.</title>
        <authorList>
            <person name="Ruckert C."/>
            <person name="Albersmeier A."/>
            <person name="Winkler A."/>
            <person name="Tauch A."/>
        </authorList>
    </citation>
    <scope>NUCLEOTIDE SEQUENCE [LARGE SCALE GENOMIC DNA]</scope>
    <source>
        <strain evidence="4 5">DSM 44610</strain>
    </source>
</reference>